<accession>A0A1H6WW57</accession>
<gene>
    <name evidence="2" type="ORF">SAMN04487834_10724</name>
</gene>
<evidence type="ECO:0000313" key="2">
    <source>
        <dbReference type="EMBL" id="SEJ19544.1"/>
    </source>
</evidence>
<sequence>MDERTLRMFETKFEYTKEKLATLEEAIDEKTKQGVVIKAMYDAKLGDLIYERTKLFYLCQYLNKRFSIVKQYRERGEYISSTTLDAMLESMREENINKLAEYKEKVEASKRYLESDDVGFYEKGIIYDQYKEIIYKIHPDLHYYTSPTNMNIFKRAQMAFIANDYVALADLNRLACENNENLTFKEKQLLLEKMEKLIHQKNIKLEWIPIRAPFDKQELVKNEAMLNEEKKRLMNDIEQFEMIKKQLEEIIGQIVLKTDA</sequence>
<dbReference type="STRING" id="322505.SAMN04487836_1454"/>
<feature type="coiled-coil region" evidence="1">
    <location>
        <begin position="216"/>
        <end position="250"/>
    </location>
</feature>
<evidence type="ECO:0000313" key="3">
    <source>
        <dbReference type="Proteomes" id="UP000183028"/>
    </source>
</evidence>
<organism evidence="2 3">
    <name type="scientific">Sharpea azabuensis</name>
    <dbReference type="NCBI Taxonomy" id="322505"/>
    <lineage>
        <taxon>Bacteria</taxon>
        <taxon>Bacillati</taxon>
        <taxon>Bacillota</taxon>
        <taxon>Erysipelotrichia</taxon>
        <taxon>Erysipelotrichales</taxon>
        <taxon>Coprobacillaceae</taxon>
        <taxon>Sharpea</taxon>
    </lineage>
</organism>
<dbReference type="Proteomes" id="UP000183028">
    <property type="component" value="Unassembled WGS sequence"/>
</dbReference>
<dbReference type="EMBL" id="FNYK01000072">
    <property type="protein sequence ID" value="SEJ19544.1"/>
    <property type="molecule type" value="Genomic_DNA"/>
</dbReference>
<proteinExistence type="predicted"/>
<name>A0A1H6WW57_9FIRM</name>
<reference evidence="3" key="1">
    <citation type="submission" date="2016-10" db="EMBL/GenBank/DDBJ databases">
        <authorList>
            <person name="Varghese N."/>
            <person name="Submissions S."/>
        </authorList>
    </citation>
    <scope>NUCLEOTIDE SEQUENCE [LARGE SCALE GENOMIC DNA]</scope>
    <source>
        <strain evidence="3">DSM 20406</strain>
    </source>
</reference>
<keyword evidence="3" id="KW-1185">Reference proteome</keyword>
<dbReference type="OrthoDB" id="9887603at2"/>
<protein>
    <submittedName>
        <fullName evidence="2">Uncharacterized protein</fullName>
    </submittedName>
</protein>
<evidence type="ECO:0000256" key="1">
    <source>
        <dbReference type="SAM" id="Coils"/>
    </source>
</evidence>
<dbReference type="RefSeq" id="WP_074732712.1">
    <property type="nucleotide sequence ID" value="NZ_FNYK01000072.1"/>
</dbReference>
<keyword evidence="1" id="KW-0175">Coiled coil</keyword>
<dbReference type="AlphaFoldDB" id="A0A1H6WW57"/>